<gene>
    <name evidence="1" type="ORF">AL544_020745</name>
</gene>
<dbReference type="PROSITE" id="PS51257">
    <property type="entry name" value="PROKAR_LIPOPROTEIN"/>
    <property type="match status" value="1"/>
</dbReference>
<dbReference type="RefSeq" id="WP_000977955.1">
    <property type="nucleotide sequence ID" value="NZ_CAWMSS010000001.1"/>
</dbReference>
<organism evidence="1 2">
    <name type="scientific">Vibrio mimicus</name>
    <dbReference type="NCBI Taxonomy" id="674"/>
    <lineage>
        <taxon>Bacteria</taxon>
        <taxon>Pseudomonadati</taxon>
        <taxon>Pseudomonadota</taxon>
        <taxon>Gammaproteobacteria</taxon>
        <taxon>Vibrionales</taxon>
        <taxon>Vibrionaceae</taxon>
        <taxon>Vibrio</taxon>
    </lineage>
</organism>
<keyword evidence="2" id="KW-1185">Reference proteome</keyword>
<evidence type="ECO:0008006" key="3">
    <source>
        <dbReference type="Google" id="ProtNLM"/>
    </source>
</evidence>
<dbReference type="EMBL" id="LOSJ02000002">
    <property type="protein sequence ID" value="PNM58308.1"/>
    <property type="molecule type" value="Genomic_DNA"/>
</dbReference>
<name>A0A2J9V3F8_VIBMI</name>
<reference evidence="1" key="1">
    <citation type="submission" date="2017-12" db="EMBL/GenBank/DDBJ databases">
        <title>FDA dAtabase for Regulatory Grade micrObial Sequences (FDA-ARGOS): Supporting development and validation of Infectious Disease Dx tests.</title>
        <authorList>
            <person name="Hoffmann M."/>
            <person name="Allard M."/>
            <person name="Evans P."/>
            <person name="Brown E."/>
            <person name="Tallon L.J."/>
            <person name="Sadzewicz L."/>
            <person name="Sengamalay N."/>
            <person name="Ott S."/>
            <person name="Godinez A."/>
            <person name="Nagaraj S."/>
            <person name="Vavikolanu K."/>
            <person name="Aluvathingal J."/>
            <person name="Nadendla S."/>
            <person name="Hobson J."/>
            <person name="Sichtig H."/>
        </authorList>
    </citation>
    <scope>NUCLEOTIDE SEQUENCE [LARGE SCALE GENOMIC DNA]</scope>
    <source>
        <strain evidence="1">FDAARGOS_113</strain>
    </source>
</reference>
<comment type="caution">
    <text evidence="1">The sequence shown here is derived from an EMBL/GenBank/DDBJ whole genome shotgun (WGS) entry which is preliminary data.</text>
</comment>
<dbReference type="OrthoDB" id="5906340at2"/>
<proteinExistence type="predicted"/>
<dbReference type="AlphaFoldDB" id="A0A2J9V3F8"/>
<accession>A0A2J9V3F8</accession>
<evidence type="ECO:0000313" key="1">
    <source>
        <dbReference type="EMBL" id="PNM58308.1"/>
    </source>
</evidence>
<evidence type="ECO:0000313" key="2">
    <source>
        <dbReference type="Proteomes" id="UP000053748"/>
    </source>
</evidence>
<sequence length="256" mass="27911">MMKRTFATLATLVILSGCNGEGGNGKLSQIYQEQQQNGTGGGIGGVGGGTQTTPDTLYTKDGIYINEQDLVVMLVDTDLYWKSVVVGDYANNAIYVGDFRTINKNTMQTSGLYYADPSTYYYERTTKINYTFTSMGANLSSIINGQNFAYSFKRAPSSKLLSEIVGTHMNPDDGSTWTINADGSFIVNGECTLSGKFIRVDGYFTAKNTSATGCNDISYNDTDYEIRMVTATHKGTTYLLGVAMNYNKIMWGSAPI</sequence>
<protein>
    <recommendedName>
        <fullName evidence="3">Lipoprotein</fullName>
    </recommendedName>
</protein>
<dbReference type="Proteomes" id="UP000053748">
    <property type="component" value="Unassembled WGS sequence"/>
</dbReference>